<dbReference type="CDD" id="cd00018">
    <property type="entry name" value="AP2"/>
    <property type="match status" value="1"/>
</dbReference>
<dbReference type="PROSITE" id="PS51032">
    <property type="entry name" value="AP2_ERF"/>
    <property type="match status" value="1"/>
</dbReference>
<dbReference type="Proteomes" id="UP000593562">
    <property type="component" value="Unassembled WGS sequence"/>
</dbReference>
<dbReference type="AlphaFoldDB" id="A0A7J7CWI7"/>
<dbReference type="FunCoup" id="A0A7J7CWI7">
    <property type="interactions" value="19"/>
</dbReference>
<dbReference type="Pfam" id="PF00847">
    <property type="entry name" value="AP2"/>
    <property type="match status" value="1"/>
</dbReference>
<evidence type="ECO:0000256" key="4">
    <source>
        <dbReference type="ARBA" id="ARBA00023163"/>
    </source>
</evidence>
<proteinExistence type="inferred from homology"/>
<reference evidence="9 10" key="1">
    <citation type="journal article" date="2020" name="Nat. Commun.">
        <title>Genome of Tripterygium wilfordii and identification of cytochrome P450 involved in triptolide biosynthesis.</title>
        <authorList>
            <person name="Tu L."/>
            <person name="Su P."/>
            <person name="Zhang Z."/>
            <person name="Gao L."/>
            <person name="Wang J."/>
            <person name="Hu T."/>
            <person name="Zhou J."/>
            <person name="Zhang Y."/>
            <person name="Zhao Y."/>
            <person name="Liu Y."/>
            <person name="Song Y."/>
            <person name="Tong Y."/>
            <person name="Lu Y."/>
            <person name="Yang J."/>
            <person name="Xu C."/>
            <person name="Jia M."/>
            <person name="Peters R.J."/>
            <person name="Huang L."/>
            <person name="Gao W."/>
        </authorList>
    </citation>
    <scope>NUCLEOTIDE SEQUENCE [LARGE SCALE GENOMIC DNA]</scope>
    <source>
        <strain evidence="10">cv. XIE 37</strain>
        <tissue evidence="9">Leaf</tissue>
    </source>
</reference>
<dbReference type="GO" id="GO:0006950">
    <property type="term" value="P:response to stress"/>
    <property type="evidence" value="ECO:0007669"/>
    <property type="project" value="TreeGrafter"/>
</dbReference>
<evidence type="ECO:0000313" key="9">
    <source>
        <dbReference type="EMBL" id="KAF5738433.1"/>
    </source>
</evidence>
<dbReference type="GO" id="GO:0005634">
    <property type="term" value="C:nucleus"/>
    <property type="evidence" value="ECO:0007669"/>
    <property type="project" value="UniProtKB-SubCell"/>
</dbReference>
<dbReference type="SUPFAM" id="SSF54171">
    <property type="entry name" value="DNA-binding domain"/>
    <property type="match status" value="1"/>
</dbReference>
<dbReference type="PANTHER" id="PTHR31241">
    <property type="entry name" value="DEHYDRATION-RESPONSIVE ELEMENT-BINDING PROTEIN 2C"/>
    <property type="match status" value="1"/>
</dbReference>
<evidence type="ECO:0000256" key="1">
    <source>
        <dbReference type="ARBA" id="ARBA00004123"/>
    </source>
</evidence>
<dbReference type="GO" id="GO:0000976">
    <property type="term" value="F:transcription cis-regulatory region binding"/>
    <property type="evidence" value="ECO:0007669"/>
    <property type="project" value="TreeGrafter"/>
</dbReference>
<dbReference type="FunFam" id="3.30.730.10:FF:000001">
    <property type="entry name" value="Ethylene-responsive transcription factor 2"/>
    <property type="match status" value="1"/>
</dbReference>
<feature type="compositionally biased region" description="Basic residues" evidence="7">
    <location>
        <begin position="46"/>
        <end position="56"/>
    </location>
</feature>
<gene>
    <name evidence="9" type="ORF">HS088_TW13G01332</name>
</gene>
<keyword evidence="10" id="KW-1185">Reference proteome</keyword>
<sequence length="345" mass="38343">MTTPSVVRKRKRRDGTQTLAETLAKWKGYHEHIEPGQDGSEPIRKAPAKGSKKGCMKGKGGPDNSRCNYRGVRQRTWGKWVAEIREPNRGPRLWLGTFPSAVQAALAYDEAARAMYGPYARLNLPHVSSYSYLSDATKDASSVATTTYASVATTAGSDYTSSSHSEVCAAGQQAVGAEEYSSNTIKLEEEHESRWVNMPDVRSGGEEKPEPDAAYGIEHEARPRIEDEPCQSSDIDPRTKDDQLDVADYGWAGGYEGQQDQWQSLNMDEMFDMEEFLGILDNHPLDTSELEFLGSEHIKVEKAPDLSHQLQNPDWTFLGSLPQMKQEGKDTEGHLNLELPDDVGF</sequence>
<comment type="caution">
    <text evidence="9">The sequence shown here is derived from an EMBL/GenBank/DDBJ whole genome shotgun (WGS) entry which is preliminary data.</text>
</comment>
<keyword evidence="5" id="KW-0539">Nucleus</keyword>
<evidence type="ECO:0000256" key="2">
    <source>
        <dbReference type="ARBA" id="ARBA00023015"/>
    </source>
</evidence>
<evidence type="ECO:0000256" key="5">
    <source>
        <dbReference type="ARBA" id="ARBA00023242"/>
    </source>
</evidence>
<dbReference type="PRINTS" id="PR00367">
    <property type="entry name" value="ETHRSPELEMNT"/>
</dbReference>
<dbReference type="InParanoid" id="A0A7J7CWI7"/>
<dbReference type="GO" id="GO:0003700">
    <property type="term" value="F:DNA-binding transcription factor activity"/>
    <property type="evidence" value="ECO:0007669"/>
    <property type="project" value="InterPro"/>
</dbReference>
<evidence type="ECO:0000259" key="8">
    <source>
        <dbReference type="PROSITE" id="PS51032"/>
    </source>
</evidence>
<feature type="region of interest" description="Disordered" evidence="7">
    <location>
        <begin position="32"/>
        <end position="63"/>
    </location>
</feature>
<feature type="domain" description="AP2/ERF" evidence="8">
    <location>
        <begin position="68"/>
        <end position="125"/>
    </location>
</feature>
<keyword evidence="3" id="KW-0238">DNA-binding</keyword>
<evidence type="ECO:0000256" key="6">
    <source>
        <dbReference type="ARBA" id="ARBA00024343"/>
    </source>
</evidence>
<accession>A0A7J7CWI7</accession>
<dbReference type="InterPro" id="IPR036955">
    <property type="entry name" value="AP2/ERF_dom_sf"/>
</dbReference>
<dbReference type="SMART" id="SM00380">
    <property type="entry name" value="AP2"/>
    <property type="match status" value="1"/>
</dbReference>
<comment type="similarity">
    <text evidence="6">Belongs to the AP2/ERF transcription factor family. ERF subfamily.</text>
</comment>
<dbReference type="EMBL" id="JAAARO010000013">
    <property type="protein sequence ID" value="KAF5738433.1"/>
    <property type="molecule type" value="Genomic_DNA"/>
</dbReference>
<organism evidence="9 10">
    <name type="scientific">Tripterygium wilfordii</name>
    <name type="common">Thunder God vine</name>
    <dbReference type="NCBI Taxonomy" id="458696"/>
    <lineage>
        <taxon>Eukaryota</taxon>
        <taxon>Viridiplantae</taxon>
        <taxon>Streptophyta</taxon>
        <taxon>Embryophyta</taxon>
        <taxon>Tracheophyta</taxon>
        <taxon>Spermatophyta</taxon>
        <taxon>Magnoliopsida</taxon>
        <taxon>eudicotyledons</taxon>
        <taxon>Gunneridae</taxon>
        <taxon>Pentapetalae</taxon>
        <taxon>rosids</taxon>
        <taxon>fabids</taxon>
        <taxon>Celastrales</taxon>
        <taxon>Celastraceae</taxon>
        <taxon>Tripterygium</taxon>
    </lineage>
</organism>
<dbReference type="OrthoDB" id="550883at2759"/>
<feature type="compositionally biased region" description="Basic and acidic residues" evidence="7">
    <location>
        <begin position="326"/>
        <end position="335"/>
    </location>
</feature>
<dbReference type="PANTHER" id="PTHR31241:SF81">
    <property type="entry name" value="AP2_ERF DOMAIN-CONTAINING PROTEIN"/>
    <property type="match status" value="1"/>
</dbReference>
<dbReference type="InterPro" id="IPR016177">
    <property type="entry name" value="DNA-bd_dom_sf"/>
</dbReference>
<protein>
    <submittedName>
        <fullName evidence="9">Putative Dehydration-responsive element-binding protein 2C</fullName>
    </submittedName>
</protein>
<evidence type="ECO:0000313" key="10">
    <source>
        <dbReference type="Proteomes" id="UP000593562"/>
    </source>
</evidence>
<dbReference type="Gene3D" id="3.30.730.10">
    <property type="entry name" value="AP2/ERF domain"/>
    <property type="match status" value="1"/>
</dbReference>
<name>A0A7J7CWI7_TRIWF</name>
<evidence type="ECO:0000256" key="3">
    <source>
        <dbReference type="ARBA" id="ARBA00023125"/>
    </source>
</evidence>
<comment type="subcellular location">
    <subcellularLocation>
        <location evidence="1">Nucleus</location>
    </subcellularLocation>
</comment>
<keyword evidence="2" id="KW-0805">Transcription regulation</keyword>
<keyword evidence="4" id="KW-0804">Transcription</keyword>
<dbReference type="GO" id="GO:0045893">
    <property type="term" value="P:positive regulation of DNA-templated transcription"/>
    <property type="evidence" value="ECO:0007669"/>
    <property type="project" value="TreeGrafter"/>
</dbReference>
<evidence type="ECO:0000256" key="7">
    <source>
        <dbReference type="SAM" id="MobiDB-lite"/>
    </source>
</evidence>
<feature type="region of interest" description="Disordered" evidence="7">
    <location>
        <begin position="326"/>
        <end position="345"/>
    </location>
</feature>
<dbReference type="InterPro" id="IPR001471">
    <property type="entry name" value="AP2/ERF_dom"/>
</dbReference>